<evidence type="ECO:0000256" key="2">
    <source>
        <dbReference type="ARBA" id="ARBA00022980"/>
    </source>
</evidence>
<evidence type="ECO:0000256" key="1">
    <source>
        <dbReference type="ARBA" id="ARBA00010808"/>
    </source>
</evidence>
<accession>A0A9X9PUX8</accession>
<gene>
    <name evidence="4" type="ORF">BN2614_LOCUS2</name>
</gene>
<protein>
    <submittedName>
        <fullName evidence="4">Uncharacterized protein</fullName>
    </submittedName>
</protein>
<dbReference type="GO" id="GO:0002181">
    <property type="term" value="P:cytoplasmic translation"/>
    <property type="evidence" value="ECO:0007669"/>
    <property type="project" value="TreeGrafter"/>
</dbReference>
<evidence type="ECO:0000313" key="5">
    <source>
        <dbReference type="Proteomes" id="UP000269945"/>
    </source>
</evidence>
<dbReference type="EMBL" id="CYRY02002525">
    <property type="protein sequence ID" value="VCW67235.1"/>
    <property type="molecule type" value="Genomic_DNA"/>
</dbReference>
<dbReference type="GO" id="GO:0022625">
    <property type="term" value="C:cytosolic large ribosomal subunit"/>
    <property type="evidence" value="ECO:0007669"/>
    <property type="project" value="TreeGrafter"/>
</dbReference>
<comment type="caution">
    <text evidence="4">The sequence shown here is derived from an EMBL/GenBank/DDBJ whole genome shotgun (WGS) entry which is preliminary data.</text>
</comment>
<dbReference type="SUPFAM" id="SSF54575">
    <property type="entry name" value="Ribosomal protein L31e"/>
    <property type="match status" value="1"/>
</dbReference>
<evidence type="ECO:0000313" key="4">
    <source>
        <dbReference type="EMBL" id="VCW67235.1"/>
    </source>
</evidence>
<dbReference type="Proteomes" id="UP000269945">
    <property type="component" value="Unassembled WGS sequence"/>
</dbReference>
<dbReference type="GO" id="GO:0003735">
    <property type="term" value="F:structural constituent of ribosome"/>
    <property type="evidence" value="ECO:0007669"/>
    <property type="project" value="InterPro"/>
</dbReference>
<dbReference type="Gene3D" id="3.10.440.10">
    <property type="match status" value="1"/>
</dbReference>
<evidence type="ECO:0000256" key="3">
    <source>
        <dbReference type="ARBA" id="ARBA00023274"/>
    </source>
</evidence>
<keyword evidence="2" id="KW-0689">Ribosomal protein</keyword>
<sequence>MVAEEGLFCHQQGSDQRTHHQHSQAHPWSGFQEVCPLGTQGDPEICRGVRWELQMDTRLNKAVWTKRKRNVPYHIGVQLLRTCKEDEDLPNELYILVGYVGNCHHCQKSTDS</sequence>
<dbReference type="InterPro" id="IPR023621">
    <property type="entry name" value="Ribosomal_eL31_dom_sf"/>
</dbReference>
<name>A0A9X9PUX8_GULGU</name>
<organism evidence="4 5">
    <name type="scientific">Gulo gulo</name>
    <name type="common">Wolverine</name>
    <name type="synonym">Gluton</name>
    <dbReference type="NCBI Taxonomy" id="48420"/>
    <lineage>
        <taxon>Eukaryota</taxon>
        <taxon>Metazoa</taxon>
        <taxon>Chordata</taxon>
        <taxon>Craniata</taxon>
        <taxon>Vertebrata</taxon>
        <taxon>Euteleostomi</taxon>
        <taxon>Mammalia</taxon>
        <taxon>Eutheria</taxon>
        <taxon>Laurasiatheria</taxon>
        <taxon>Carnivora</taxon>
        <taxon>Caniformia</taxon>
        <taxon>Musteloidea</taxon>
        <taxon>Mustelidae</taxon>
        <taxon>Guloninae</taxon>
        <taxon>Gulo</taxon>
    </lineage>
</organism>
<reference evidence="4 5" key="1">
    <citation type="submission" date="2018-10" db="EMBL/GenBank/DDBJ databases">
        <authorList>
            <person name="Ekblom R."/>
            <person name="Jareborg N."/>
        </authorList>
    </citation>
    <scope>NUCLEOTIDE SEQUENCE [LARGE SCALE GENOMIC DNA]</scope>
    <source>
        <tissue evidence="4">Muscle</tissue>
    </source>
</reference>
<dbReference type="PANTHER" id="PTHR10956">
    <property type="entry name" value="60S RIBOSOMAL PROTEIN L31"/>
    <property type="match status" value="1"/>
</dbReference>
<keyword evidence="3" id="KW-0687">Ribonucleoprotein</keyword>
<proteinExistence type="inferred from homology"/>
<dbReference type="InterPro" id="IPR000054">
    <property type="entry name" value="Ribosomal_eL31"/>
</dbReference>
<dbReference type="AlphaFoldDB" id="A0A9X9PUX8"/>
<dbReference type="PANTHER" id="PTHR10956:SF0">
    <property type="entry name" value="60S RIBOSOMAL PROTEIN L31"/>
    <property type="match status" value="1"/>
</dbReference>
<dbReference type="Pfam" id="PF01198">
    <property type="entry name" value="Ribosomal_L31e"/>
    <property type="match status" value="1"/>
</dbReference>
<comment type="similarity">
    <text evidence="1">Belongs to the eukaryotic ribosomal protein eL31 family.</text>
</comment>
<keyword evidence="5" id="KW-1185">Reference proteome</keyword>